<dbReference type="PROSITE" id="PS51752">
    <property type="entry name" value="JACALIN_LECTIN"/>
    <property type="match status" value="1"/>
</dbReference>
<feature type="chain" id="PRO_5035190284" description="Jacalin-type lectin domain-containing protein" evidence="2">
    <location>
        <begin position="20"/>
        <end position="408"/>
    </location>
</feature>
<proteinExistence type="predicted"/>
<feature type="domain" description="Jacalin-type lectin" evidence="3">
    <location>
        <begin position="158"/>
        <end position="312"/>
    </location>
</feature>
<name>A0A8J5ID27_9STRA</name>
<feature type="region of interest" description="Disordered" evidence="1">
    <location>
        <begin position="23"/>
        <end position="111"/>
    </location>
</feature>
<dbReference type="EMBL" id="JAENGY010001888">
    <property type="protein sequence ID" value="KAG6946394.1"/>
    <property type="molecule type" value="Genomic_DNA"/>
</dbReference>
<feature type="compositionally biased region" description="Low complexity" evidence="1">
    <location>
        <begin position="84"/>
        <end position="111"/>
    </location>
</feature>
<dbReference type="InterPro" id="IPR001229">
    <property type="entry name" value="Jacalin-like_lectin_dom"/>
</dbReference>
<gene>
    <name evidence="4" type="ORF">JG688_00016067</name>
</gene>
<feature type="compositionally biased region" description="Low complexity" evidence="1">
    <location>
        <begin position="65"/>
        <end position="77"/>
    </location>
</feature>
<evidence type="ECO:0000259" key="3">
    <source>
        <dbReference type="PROSITE" id="PS51752"/>
    </source>
</evidence>
<protein>
    <recommendedName>
        <fullName evidence="3">Jacalin-type lectin domain-containing protein</fullName>
    </recommendedName>
</protein>
<feature type="compositionally biased region" description="Polar residues" evidence="1">
    <location>
        <begin position="332"/>
        <end position="352"/>
    </location>
</feature>
<dbReference type="Pfam" id="PF01419">
    <property type="entry name" value="Jacalin"/>
    <property type="match status" value="1"/>
</dbReference>
<feature type="signal peptide" evidence="2">
    <location>
        <begin position="1"/>
        <end position="19"/>
    </location>
</feature>
<feature type="region of interest" description="Disordered" evidence="1">
    <location>
        <begin position="148"/>
        <end position="183"/>
    </location>
</feature>
<feature type="compositionally biased region" description="Low complexity" evidence="1">
    <location>
        <begin position="390"/>
        <end position="400"/>
    </location>
</feature>
<keyword evidence="2" id="KW-0732">Signal</keyword>
<evidence type="ECO:0000256" key="2">
    <source>
        <dbReference type="SAM" id="SignalP"/>
    </source>
</evidence>
<evidence type="ECO:0000256" key="1">
    <source>
        <dbReference type="SAM" id="MobiDB-lite"/>
    </source>
</evidence>
<feature type="compositionally biased region" description="Polar residues" evidence="1">
    <location>
        <begin position="359"/>
        <end position="379"/>
    </location>
</feature>
<feature type="compositionally biased region" description="Polar residues" evidence="1">
    <location>
        <begin position="23"/>
        <end position="41"/>
    </location>
</feature>
<dbReference type="SMART" id="SM00915">
    <property type="entry name" value="Jacalin"/>
    <property type="match status" value="1"/>
</dbReference>
<evidence type="ECO:0000313" key="5">
    <source>
        <dbReference type="Proteomes" id="UP000709295"/>
    </source>
</evidence>
<feature type="compositionally biased region" description="Low complexity" evidence="1">
    <location>
        <begin position="149"/>
        <end position="162"/>
    </location>
</feature>
<feature type="region of interest" description="Disordered" evidence="1">
    <location>
        <begin position="329"/>
        <end position="408"/>
    </location>
</feature>
<dbReference type="AlphaFoldDB" id="A0A8J5ID27"/>
<comment type="caution">
    <text evidence="4">The sequence shown here is derived from an EMBL/GenBank/DDBJ whole genome shotgun (WGS) entry which is preliminary data.</text>
</comment>
<keyword evidence="5" id="KW-1185">Reference proteome</keyword>
<dbReference type="Proteomes" id="UP000709295">
    <property type="component" value="Unassembled WGS sequence"/>
</dbReference>
<accession>A0A8J5ID27</accession>
<evidence type="ECO:0000313" key="4">
    <source>
        <dbReference type="EMBL" id="KAG6946394.1"/>
    </source>
</evidence>
<sequence>MRVVSRLLVAAVAVTVTSARSLGSASQSGFGSNEASYSGSGSLVDDDSMLNDESGSKTDLDDLFGSGFEAPSSSSGSNPDDLFGSSSKSDGSAQSDSASNEESAGSSSEATTASASLSASVFADVSGSGSSGSGSNGKINLNSVIDSTSGSQDAGASMSASGSWGGAFDNDTESNSASDSPVPAISVEDSVQLSESFASITIRSGERVDGVSLKIAAPTATTFSHGGTGGDSNTLSLGVGEYITSMEAHWGTKNDHTRIFYLSFGTSAGNTISGGTKTENNKSVTAPQGFQLGGFYGRGGDEIDLLGAIWTSISPRNIGKAKKIDSTEVLRQPSSTLHDNASDASDSYTEGSNYPLEGSQDSESPIQLAPTSSKTTHMPVSTKFEKPSKSLRGSFSSSGSDNTPFQQS</sequence>
<organism evidence="4 5">
    <name type="scientific">Phytophthora aleatoria</name>
    <dbReference type="NCBI Taxonomy" id="2496075"/>
    <lineage>
        <taxon>Eukaryota</taxon>
        <taxon>Sar</taxon>
        <taxon>Stramenopiles</taxon>
        <taxon>Oomycota</taxon>
        <taxon>Peronosporomycetes</taxon>
        <taxon>Peronosporales</taxon>
        <taxon>Peronosporaceae</taxon>
        <taxon>Phytophthora</taxon>
    </lineage>
</organism>
<reference evidence="4" key="1">
    <citation type="submission" date="2021-01" db="EMBL/GenBank/DDBJ databases">
        <title>Phytophthora aleatoria, a newly-described species from Pinus radiata is distinct from Phytophthora cactorum isolates based on comparative genomics.</title>
        <authorList>
            <person name="Mcdougal R."/>
            <person name="Panda P."/>
            <person name="Williams N."/>
            <person name="Studholme D.J."/>
        </authorList>
    </citation>
    <scope>NUCLEOTIDE SEQUENCE</scope>
    <source>
        <strain evidence="4">NZFS 4037</strain>
    </source>
</reference>